<evidence type="ECO:0000313" key="1">
    <source>
        <dbReference type="EMBL" id="GIE26684.1"/>
    </source>
</evidence>
<dbReference type="EMBL" id="BOMN01000149">
    <property type="protein sequence ID" value="GIE26684.1"/>
    <property type="molecule type" value="Genomic_DNA"/>
</dbReference>
<comment type="caution">
    <text evidence="1">The sequence shown here is derived from an EMBL/GenBank/DDBJ whole genome shotgun (WGS) entry which is preliminary data.</text>
</comment>
<gene>
    <name evidence="1" type="ORF">Ahu01nite_097860</name>
</gene>
<protein>
    <recommendedName>
        <fullName evidence="3">Phage terminase large subunit-like protein</fullName>
    </recommendedName>
</protein>
<proteinExistence type="predicted"/>
<dbReference type="InterPro" id="IPR027417">
    <property type="entry name" value="P-loop_NTPase"/>
</dbReference>
<accession>A0ABQ4A772</accession>
<dbReference type="RefSeq" id="WP_203843584.1">
    <property type="nucleotide sequence ID" value="NZ_BAAATV010000016.1"/>
</dbReference>
<reference evidence="1 2" key="1">
    <citation type="submission" date="2021-01" db="EMBL/GenBank/DDBJ databases">
        <title>Whole genome shotgun sequence of Actinoplanes humidus NBRC 14915.</title>
        <authorList>
            <person name="Komaki H."/>
            <person name="Tamura T."/>
        </authorList>
    </citation>
    <scope>NUCLEOTIDE SEQUENCE [LARGE SCALE GENOMIC DNA]</scope>
    <source>
        <strain evidence="1 2">NBRC 14915</strain>
    </source>
</reference>
<dbReference type="Gene3D" id="3.40.50.300">
    <property type="entry name" value="P-loop containing nucleotide triphosphate hydrolases"/>
    <property type="match status" value="1"/>
</dbReference>
<organism evidence="1 2">
    <name type="scientific">Winogradskya humida</name>
    <dbReference type="NCBI Taxonomy" id="113566"/>
    <lineage>
        <taxon>Bacteria</taxon>
        <taxon>Bacillati</taxon>
        <taxon>Actinomycetota</taxon>
        <taxon>Actinomycetes</taxon>
        <taxon>Micromonosporales</taxon>
        <taxon>Micromonosporaceae</taxon>
        <taxon>Winogradskya</taxon>
    </lineage>
</organism>
<dbReference type="Proteomes" id="UP000603200">
    <property type="component" value="Unassembled WGS sequence"/>
</dbReference>
<evidence type="ECO:0008006" key="3">
    <source>
        <dbReference type="Google" id="ProtNLM"/>
    </source>
</evidence>
<keyword evidence="2" id="KW-1185">Reference proteome</keyword>
<name>A0ABQ4A772_9ACTN</name>
<sequence>MLARRRVDPTWLSHPDYVETYGPEVADICALAGFPPDPVQELILDLTFAIGPDGKSAAFEIDIIGPRQQFKTGVIKQMELGWLFVTEERLIVHSAHELDTTAEAFRELADLIESAPSLSKRLAPSRGERPGISEGNGRWAIELTNGQRVKYKARTKSSGRGLTGNKIVLDEAFALQPTHMGALLPTLAAVPDPQVVKASSAGKADSLVLHEAKDRGRAALSPRQVYVEYGDLDAHKGCRDSDCDHAKTARGCAFDDEERWGRIMPALHGRVTVETVRSMRQSMPPEEFGREFMVWWDDPEDEAGLPLEAWGLCADVASAPISRPVFMIDAAPKSKSAAIVAAMLRPDGLIHLEVVDHRPGTAWLPGRAVQLLKHRPLDWVIDPGGPAGALLPDLITAKIEPRQMSTRDLGQACEAFSAAVENHGLRHLGDPVLARAIRSAARRDIGDGLWAWSRRRSDVDITTLVGATGAFWGLSVVPPEKPKPPPPVNADVPLGVASETNDLATAGF</sequence>
<evidence type="ECO:0000313" key="2">
    <source>
        <dbReference type="Proteomes" id="UP000603200"/>
    </source>
</evidence>